<dbReference type="AlphaFoldDB" id="A0A6M0Q8G9"/>
<organism evidence="2 3">
    <name type="scientific">Bacillus mesophilus</name>
    <dbReference type="NCBI Taxonomy" id="1808955"/>
    <lineage>
        <taxon>Bacteria</taxon>
        <taxon>Bacillati</taxon>
        <taxon>Bacillota</taxon>
        <taxon>Bacilli</taxon>
        <taxon>Bacillales</taxon>
        <taxon>Bacillaceae</taxon>
        <taxon>Bacillus</taxon>
    </lineage>
</organism>
<dbReference type="InterPro" id="IPR029069">
    <property type="entry name" value="HotDog_dom_sf"/>
</dbReference>
<comment type="caution">
    <text evidence="2">The sequence shown here is derived from an EMBL/GenBank/DDBJ whole genome shotgun (WGS) entry which is preliminary data.</text>
</comment>
<proteinExistence type="predicted"/>
<accession>A0A6M0Q8G9</accession>
<evidence type="ECO:0000313" key="3">
    <source>
        <dbReference type="Proteomes" id="UP000481043"/>
    </source>
</evidence>
<reference evidence="2 3" key="1">
    <citation type="submission" date="2020-02" db="EMBL/GenBank/DDBJ databases">
        <title>Bacillus aquiflavi sp. nov., isolated from yellow water of strong flavor Chinese baijiu in Yibin region of China.</title>
        <authorList>
            <person name="Xie J."/>
        </authorList>
    </citation>
    <scope>NUCLEOTIDE SEQUENCE [LARGE SCALE GENOMIC DNA]</scope>
    <source>
        <strain evidence="2 3">SA4</strain>
    </source>
</reference>
<dbReference type="PIRSF" id="PIRSF018072">
    <property type="entry name" value="UCP018072"/>
    <property type="match status" value="1"/>
</dbReference>
<sequence>MYHDSIGKRSNKVKNVVERGAVKKFAESIGDPHPIFIDEETGKHSRYKANIAPPTFPRVFDYGVINDLKLPSKGLIHGEQVFHYERPLLVGEELLCYQEVSKYYERKGSFGDMGFLVIKVYGETLAGELVFTADQVVIINEAVRKAMSV</sequence>
<evidence type="ECO:0000313" key="2">
    <source>
        <dbReference type="EMBL" id="NEY72666.1"/>
    </source>
</evidence>
<feature type="domain" description="FAS1-like dehydratase" evidence="1">
    <location>
        <begin position="6"/>
        <end position="132"/>
    </location>
</feature>
<dbReference type="CDD" id="cd03441">
    <property type="entry name" value="R_hydratase_like"/>
    <property type="match status" value="1"/>
</dbReference>
<dbReference type="Pfam" id="PF13452">
    <property type="entry name" value="FAS1_DH_region"/>
    <property type="match status" value="1"/>
</dbReference>
<dbReference type="EMBL" id="JAAIWM010000004">
    <property type="protein sequence ID" value="NEY72666.1"/>
    <property type="molecule type" value="Genomic_DNA"/>
</dbReference>
<dbReference type="InterPro" id="IPR039569">
    <property type="entry name" value="FAS1-like_DH_region"/>
</dbReference>
<dbReference type="SUPFAM" id="SSF54637">
    <property type="entry name" value="Thioesterase/thiol ester dehydrase-isomerase"/>
    <property type="match status" value="1"/>
</dbReference>
<protein>
    <submittedName>
        <fullName evidence="2">MaoC family dehydratase</fullName>
    </submittedName>
</protein>
<name>A0A6M0Q8G9_9BACI</name>
<dbReference type="Gene3D" id="3.10.129.10">
    <property type="entry name" value="Hotdog Thioesterase"/>
    <property type="match status" value="1"/>
</dbReference>
<dbReference type="InterPro" id="IPR016709">
    <property type="entry name" value="HadA-like"/>
</dbReference>
<gene>
    <name evidence="2" type="ORF">G4D63_13095</name>
</gene>
<dbReference type="RefSeq" id="WP_163180121.1">
    <property type="nucleotide sequence ID" value="NZ_JAAIWM010000004.1"/>
</dbReference>
<dbReference type="Proteomes" id="UP000481043">
    <property type="component" value="Unassembled WGS sequence"/>
</dbReference>
<evidence type="ECO:0000259" key="1">
    <source>
        <dbReference type="Pfam" id="PF13452"/>
    </source>
</evidence>
<keyword evidence="3" id="KW-1185">Reference proteome</keyword>